<dbReference type="SUPFAM" id="SSF52768">
    <property type="entry name" value="Arginase/deacetylase"/>
    <property type="match status" value="1"/>
</dbReference>
<dbReference type="PANTHER" id="PTHR10625:SF17">
    <property type="entry name" value="HISTONE DEACETYLASE 8"/>
    <property type="match status" value="1"/>
</dbReference>
<dbReference type="EMBL" id="LPZR01000034">
    <property type="protein sequence ID" value="KYO56990.1"/>
    <property type="molecule type" value="Genomic_DNA"/>
</dbReference>
<evidence type="ECO:0000313" key="9">
    <source>
        <dbReference type="Proteomes" id="UP000075787"/>
    </source>
</evidence>
<feature type="domain" description="Histone deacetylase" evidence="6">
    <location>
        <begin position="26"/>
        <end position="335"/>
    </location>
</feature>
<dbReference type="Pfam" id="PF00850">
    <property type="entry name" value="Hist_deacetyl"/>
    <property type="match status" value="1"/>
</dbReference>
<evidence type="ECO:0000313" key="10">
    <source>
        <dbReference type="Proteomes" id="UP000257706"/>
    </source>
</evidence>
<dbReference type="AlphaFoldDB" id="A0A162LT19"/>
<dbReference type="GO" id="GO:0004407">
    <property type="term" value="F:histone deacetylase activity"/>
    <property type="evidence" value="ECO:0007669"/>
    <property type="project" value="TreeGrafter"/>
</dbReference>
<organism evidence="8 9">
    <name type="scientific">Tistrella mobilis</name>
    <dbReference type="NCBI Taxonomy" id="171437"/>
    <lineage>
        <taxon>Bacteria</taxon>
        <taxon>Pseudomonadati</taxon>
        <taxon>Pseudomonadota</taxon>
        <taxon>Alphaproteobacteria</taxon>
        <taxon>Geminicoccales</taxon>
        <taxon>Geminicoccaceae</taxon>
        <taxon>Tistrella</taxon>
    </lineage>
</organism>
<evidence type="ECO:0000256" key="5">
    <source>
        <dbReference type="ARBA" id="ARBA00022833"/>
    </source>
</evidence>
<dbReference type="InterPro" id="IPR023696">
    <property type="entry name" value="Ureohydrolase_dom_sf"/>
</dbReference>
<dbReference type="PANTHER" id="PTHR10625">
    <property type="entry name" value="HISTONE DEACETYLASE HDAC1-RELATED"/>
    <property type="match status" value="1"/>
</dbReference>
<evidence type="ECO:0000256" key="2">
    <source>
        <dbReference type="ARBA" id="ARBA00005947"/>
    </source>
</evidence>
<reference evidence="8 9" key="1">
    <citation type="submission" date="2015-12" db="EMBL/GenBank/DDBJ databases">
        <title>Genome sequence of Tistrella mobilis MCCC 1A02139.</title>
        <authorList>
            <person name="Lu L."/>
            <person name="Lai Q."/>
            <person name="Shao Z."/>
            <person name="Qian P."/>
        </authorList>
    </citation>
    <scope>NUCLEOTIDE SEQUENCE [LARGE SCALE GENOMIC DNA]</scope>
    <source>
        <strain evidence="8 9">MCCC 1A02139</strain>
    </source>
</reference>
<dbReference type="InterPro" id="IPR023801">
    <property type="entry name" value="His_deacetylse_dom"/>
</dbReference>
<protein>
    <submittedName>
        <fullName evidence="7 8">Histone deacetylase</fullName>
    </submittedName>
</protein>
<dbReference type="RefSeq" id="WP_062761695.1">
    <property type="nucleotide sequence ID" value="NZ_CP121027.1"/>
</dbReference>
<name>A0A162LT19_9PROT</name>
<comment type="caution">
    <text evidence="8">The sequence shown here is derived from an EMBL/GenBank/DDBJ whole genome shotgun (WGS) entry which is preliminary data.</text>
</comment>
<dbReference type="EMBL" id="DMAI01000158">
    <property type="protein sequence ID" value="HAE47789.1"/>
    <property type="molecule type" value="Genomic_DNA"/>
</dbReference>
<dbReference type="InterPro" id="IPR037138">
    <property type="entry name" value="His_deacetylse_dom_sf"/>
</dbReference>
<dbReference type="Gene3D" id="3.40.800.20">
    <property type="entry name" value="Histone deacetylase domain"/>
    <property type="match status" value="1"/>
</dbReference>
<comment type="similarity">
    <text evidence="2">Belongs to the histone deacetylase family.</text>
</comment>
<evidence type="ECO:0000313" key="7">
    <source>
        <dbReference type="EMBL" id="HAE47789.1"/>
    </source>
</evidence>
<dbReference type="GO" id="GO:0046872">
    <property type="term" value="F:metal ion binding"/>
    <property type="evidence" value="ECO:0007669"/>
    <property type="project" value="UniProtKB-KW"/>
</dbReference>
<gene>
    <name evidence="8" type="ORF">AUP44_21110</name>
    <name evidence="7" type="ORF">DCK97_10255</name>
</gene>
<keyword evidence="5" id="KW-0862">Zinc</keyword>
<dbReference type="Proteomes" id="UP000257706">
    <property type="component" value="Unassembled WGS sequence"/>
</dbReference>
<evidence type="ECO:0000256" key="1">
    <source>
        <dbReference type="ARBA" id="ARBA00001947"/>
    </source>
</evidence>
<evidence type="ECO:0000259" key="6">
    <source>
        <dbReference type="Pfam" id="PF00850"/>
    </source>
</evidence>
<dbReference type="InterPro" id="IPR000286">
    <property type="entry name" value="HDACs"/>
</dbReference>
<reference evidence="7 10" key="2">
    <citation type="journal article" date="2018" name="Nat. Biotechnol.">
        <title>A standardized bacterial taxonomy based on genome phylogeny substantially revises the tree of life.</title>
        <authorList>
            <person name="Parks D.H."/>
            <person name="Chuvochina M."/>
            <person name="Waite D.W."/>
            <person name="Rinke C."/>
            <person name="Skarshewski A."/>
            <person name="Chaumeil P.A."/>
            <person name="Hugenholtz P."/>
        </authorList>
    </citation>
    <scope>NUCLEOTIDE SEQUENCE [LARGE SCALE GENOMIC DNA]</scope>
    <source>
        <strain evidence="7">UBA8739</strain>
    </source>
</reference>
<comment type="cofactor">
    <cofactor evidence="1">
        <name>Zn(2+)</name>
        <dbReference type="ChEBI" id="CHEBI:29105"/>
    </cofactor>
</comment>
<keyword evidence="4" id="KW-0378">Hydrolase</keyword>
<accession>A0A162LT19</accession>
<dbReference type="GeneID" id="97240090"/>
<evidence type="ECO:0000256" key="3">
    <source>
        <dbReference type="ARBA" id="ARBA00022723"/>
    </source>
</evidence>
<dbReference type="GO" id="GO:0040029">
    <property type="term" value="P:epigenetic regulation of gene expression"/>
    <property type="evidence" value="ECO:0007669"/>
    <property type="project" value="TreeGrafter"/>
</dbReference>
<dbReference type="OrthoDB" id="9808367at2"/>
<dbReference type="GO" id="GO:0016787">
    <property type="term" value="F:hydrolase activity"/>
    <property type="evidence" value="ECO:0007669"/>
    <property type="project" value="UniProtKB-KW"/>
</dbReference>
<sequence>MKVVFDPRQTAHAPEQYFRRGAFIPHPEQPLRAILLRDALAGAGHEIVTPADHGLDSLYAVHDQGYVDFFRTAWARWVEATGSTNPAVPNYHTTRRDARRPEGVIGQLGYYSTDTACPVTEGTWEAIYWSAQSALDAAERVMAGERMVYGLSRPPGHHASWDASNGFCFFNNAAAAAHHLRRRFGKVAIIDVDTHAGNGTQDIFYERGDVFFTSIHVDPTDYVPYYVGYPDETGRGEGAGANLNLTLAPGSGDAEIGAAVDRALDAIRDYGAEALVVSLGFDMAHDDPLSVVRCTAEGFAATATKITRMGLPTVLVQEGGYLGPSLSNNAVVFLNACDAALG</sequence>
<evidence type="ECO:0000313" key="8">
    <source>
        <dbReference type="EMBL" id="KYO56990.1"/>
    </source>
</evidence>
<proteinExistence type="inferred from homology"/>
<dbReference type="CDD" id="cd10001">
    <property type="entry name" value="HDAC_classII_APAH"/>
    <property type="match status" value="1"/>
</dbReference>
<dbReference type="Proteomes" id="UP000075787">
    <property type="component" value="Unassembled WGS sequence"/>
</dbReference>
<dbReference type="PRINTS" id="PR01270">
    <property type="entry name" value="HDASUPER"/>
</dbReference>
<evidence type="ECO:0000256" key="4">
    <source>
        <dbReference type="ARBA" id="ARBA00022801"/>
    </source>
</evidence>
<keyword evidence="3" id="KW-0479">Metal-binding</keyword>